<accession>E3D0Y9</accession>
<organism evidence="4 5">
    <name type="scientific">Aminomonas paucivorans DSM 12260</name>
    <dbReference type="NCBI Taxonomy" id="584708"/>
    <lineage>
        <taxon>Bacteria</taxon>
        <taxon>Thermotogati</taxon>
        <taxon>Synergistota</taxon>
        <taxon>Synergistia</taxon>
        <taxon>Synergistales</taxon>
        <taxon>Synergistaceae</taxon>
        <taxon>Aminomonas</taxon>
    </lineage>
</organism>
<evidence type="ECO:0000256" key="2">
    <source>
        <dbReference type="ARBA" id="ARBA00023150"/>
    </source>
</evidence>
<dbReference type="GO" id="GO:0006777">
    <property type="term" value="P:Mo-molybdopterin cofactor biosynthetic process"/>
    <property type="evidence" value="ECO:0007669"/>
    <property type="project" value="UniProtKB-KW"/>
</dbReference>
<evidence type="ECO:0000313" key="5">
    <source>
        <dbReference type="Proteomes" id="UP000005096"/>
    </source>
</evidence>
<feature type="domain" description="MoaB/Mog" evidence="3">
    <location>
        <begin position="112"/>
        <end position="256"/>
    </location>
</feature>
<dbReference type="HOGENOM" id="CLU_087625_0_0_0"/>
<evidence type="ECO:0000259" key="3">
    <source>
        <dbReference type="SMART" id="SM00852"/>
    </source>
</evidence>
<dbReference type="EMBL" id="CM001022">
    <property type="protein sequence ID" value="EFQ23895.1"/>
    <property type="molecule type" value="Genomic_DNA"/>
</dbReference>
<keyword evidence="2" id="KW-0501">Molybdenum cofactor biosynthesis</keyword>
<evidence type="ECO:0000256" key="1">
    <source>
        <dbReference type="ARBA" id="ARBA00005046"/>
    </source>
</evidence>
<dbReference type="OrthoDB" id="9784492at2"/>
<dbReference type="InterPro" id="IPR036425">
    <property type="entry name" value="MoaB/Mog-like_dom_sf"/>
</dbReference>
<dbReference type="PANTHER" id="PTHR43764">
    <property type="entry name" value="MOLYBDENUM COFACTOR BIOSYNTHESIS"/>
    <property type="match status" value="1"/>
</dbReference>
<dbReference type="SUPFAM" id="SSF53218">
    <property type="entry name" value="Molybdenum cofactor biosynthesis proteins"/>
    <property type="match status" value="1"/>
</dbReference>
<dbReference type="eggNOG" id="COG0521">
    <property type="taxonomic scope" value="Bacteria"/>
</dbReference>
<reference evidence="4 5" key="1">
    <citation type="journal article" date="2010" name="Stand. Genomic Sci.">
        <title>Non-contiguous finished genome sequence of Aminomonas paucivorans type strain (GLU-3).</title>
        <authorList>
            <person name="Pitluck S."/>
            <person name="Yasawong M."/>
            <person name="Held B."/>
            <person name="Lapidus A."/>
            <person name="Nolan M."/>
            <person name="Copeland A."/>
            <person name="Lucas S."/>
            <person name="Del Rio T.G."/>
            <person name="Tice H."/>
            <person name="Cheng J.F."/>
            <person name="Chertkov O."/>
            <person name="Goodwin L."/>
            <person name="Tapia R."/>
            <person name="Han C."/>
            <person name="Liolios K."/>
            <person name="Ivanova N."/>
            <person name="Mavromatis K."/>
            <person name="Ovchinnikova G."/>
            <person name="Pati A."/>
            <person name="Chen A."/>
            <person name="Palaniappan K."/>
            <person name="Land M."/>
            <person name="Hauser L."/>
            <person name="Chang Y.J."/>
            <person name="Jeffries C.D."/>
            <person name="Pukall R."/>
            <person name="Spring S."/>
            <person name="Rohde M."/>
            <person name="Sikorski J."/>
            <person name="Goker M."/>
            <person name="Woyke T."/>
            <person name="Bristow J."/>
            <person name="Eisen J.A."/>
            <person name="Markowitz V."/>
            <person name="Hugenholtz P."/>
            <person name="Kyrpides N.C."/>
            <person name="Klenk H.P."/>
        </authorList>
    </citation>
    <scope>NUCLEOTIDE SEQUENCE [LARGE SCALE GENOMIC DNA]</scope>
    <source>
        <strain evidence="4 5">DSM 12260</strain>
    </source>
</reference>
<name>E3D0Y9_9BACT</name>
<comment type="pathway">
    <text evidence="1">Cofactor biosynthesis; molybdopterin biosynthesis.</text>
</comment>
<dbReference type="PANTHER" id="PTHR43764:SF1">
    <property type="entry name" value="MOLYBDOPTERIN MOLYBDOTRANSFERASE"/>
    <property type="match status" value="1"/>
</dbReference>
<dbReference type="InterPro" id="IPR001453">
    <property type="entry name" value="MoaB/Mog_dom"/>
</dbReference>
<protein>
    <submittedName>
        <fullName evidence="4">Molybdenum cofactor synthesis domain protein</fullName>
    </submittedName>
</protein>
<sequence>MRLLRLFDGEQGQELPLAYLHRDRQGRTLCNGSPRQVSLLAPGQAGVEGEGRLFLTLAPYASPAPGDFLALAGGQCLLRMPEGVGDGALELKSPGFASISCDVELWPCLRAGVLTISDKGARGEREDTAGPALAELVEAQGAVVLQREVVPDDPGRIRDTVVRWCEQERLHLVLCTGGTGIGPRDRTPEALLELADRVVPGFGETMRLRTLAHTPRAFLTRGLAVTRGTTLVVAFPGSERGARQCFEAIVPGLRHGVETLAGMASECGGTHAH</sequence>
<dbReference type="InterPro" id="IPR051920">
    <property type="entry name" value="MPT_Adenylyltrnsfr/MoaC-Rel"/>
</dbReference>
<proteinExistence type="predicted"/>
<dbReference type="Proteomes" id="UP000005096">
    <property type="component" value="Chromosome"/>
</dbReference>
<dbReference type="PaxDb" id="584708-Apau_1476"/>
<dbReference type="AlphaFoldDB" id="E3D0Y9"/>
<dbReference type="RefSeq" id="WP_006301099.1">
    <property type="nucleotide sequence ID" value="NZ_CM001022.1"/>
</dbReference>
<gene>
    <name evidence="4" type="ORF">Apau_1476</name>
</gene>
<dbReference type="Pfam" id="PF00994">
    <property type="entry name" value="MoCF_biosynth"/>
    <property type="match status" value="1"/>
</dbReference>
<dbReference type="Gene3D" id="3.40.980.10">
    <property type="entry name" value="MoaB/Mog-like domain"/>
    <property type="match status" value="1"/>
</dbReference>
<dbReference type="SMART" id="SM00852">
    <property type="entry name" value="MoCF_biosynth"/>
    <property type="match status" value="1"/>
</dbReference>
<dbReference type="STRING" id="584708.Apau_1476"/>
<dbReference type="CDD" id="cd00886">
    <property type="entry name" value="MogA_MoaB"/>
    <property type="match status" value="1"/>
</dbReference>
<evidence type="ECO:0000313" key="4">
    <source>
        <dbReference type="EMBL" id="EFQ23895.1"/>
    </source>
</evidence>
<keyword evidence="5" id="KW-1185">Reference proteome</keyword>
<dbReference type="NCBIfam" id="TIGR00177">
    <property type="entry name" value="molyb_syn"/>
    <property type="match status" value="1"/>
</dbReference>